<dbReference type="InterPro" id="IPR008969">
    <property type="entry name" value="CarboxyPept-like_regulatory"/>
</dbReference>
<dbReference type="SUPFAM" id="SSF49464">
    <property type="entry name" value="Carboxypeptidase regulatory domain-like"/>
    <property type="match status" value="1"/>
</dbReference>
<keyword evidence="2" id="KW-0812">Transmembrane</keyword>
<keyword evidence="2" id="KW-1133">Transmembrane helix</keyword>
<dbReference type="SUPFAM" id="SSF74653">
    <property type="entry name" value="TolA/TonB C-terminal domain"/>
    <property type="match status" value="1"/>
</dbReference>
<dbReference type="Gene3D" id="2.60.40.1120">
    <property type="entry name" value="Carboxypeptidase-like, regulatory domain"/>
    <property type="match status" value="1"/>
</dbReference>
<evidence type="ECO:0000256" key="1">
    <source>
        <dbReference type="SAM" id="MobiDB-lite"/>
    </source>
</evidence>
<reference evidence="5" key="1">
    <citation type="journal article" date="2019" name="Int. J. Syst. Evol. Microbiol.">
        <title>The Global Catalogue of Microorganisms (GCM) 10K type strain sequencing project: providing services to taxonomists for standard genome sequencing and annotation.</title>
        <authorList>
            <consortium name="The Broad Institute Genomics Platform"/>
            <consortium name="The Broad Institute Genome Sequencing Center for Infectious Disease"/>
            <person name="Wu L."/>
            <person name="Ma J."/>
        </authorList>
    </citation>
    <scope>NUCLEOTIDE SEQUENCE [LARGE SCALE GENOMIC DNA]</scope>
    <source>
        <strain evidence="5">JCM 17705</strain>
    </source>
</reference>
<evidence type="ECO:0000256" key="2">
    <source>
        <dbReference type="SAM" id="Phobius"/>
    </source>
</evidence>
<evidence type="ECO:0000313" key="5">
    <source>
        <dbReference type="Proteomes" id="UP001500582"/>
    </source>
</evidence>
<keyword evidence="5" id="KW-1185">Reference proteome</keyword>
<dbReference type="InterPro" id="IPR037682">
    <property type="entry name" value="TonB_C"/>
</dbReference>
<evidence type="ECO:0000259" key="3">
    <source>
        <dbReference type="Pfam" id="PF03544"/>
    </source>
</evidence>
<name>A0ABP8H163_9SPHI</name>
<keyword evidence="2" id="KW-0472">Membrane</keyword>
<feature type="region of interest" description="Disordered" evidence="1">
    <location>
        <begin position="112"/>
        <end position="131"/>
    </location>
</feature>
<dbReference type="Proteomes" id="UP001500582">
    <property type="component" value="Unassembled WGS sequence"/>
</dbReference>
<feature type="transmembrane region" description="Helical" evidence="2">
    <location>
        <begin position="74"/>
        <end position="96"/>
    </location>
</feature>
<organism evidence="4 5">
    <name type="scientific">Mucilaginibacter gynuensis</name>
    <dbReference type="NCBI Taxonomy" id="1302236"/>
    <lineage>
        <taxon>Bacteria</taxon>
        <taxon>Pseudomonadati</taxon>
        <taxon>Bacteroidota</taxon>
        <taxon>Sphingobacteriia</taxon>
        <taxon>Sphingobacteriales</taxon>
        <taxon>Sphingobacteriaceae</taxon>
        <taxon>Mucilaginibacter</taxon>
    </lineage>
</organism>
<dbReference type="EMBL" id="BAABFT010000012">
    <property type="protein sequence ID" value="GAA4332508.1"/>
    <property type="molecule type" value="Genomic_DNA"/>
</dbReference>
<comment type="caution">
    <text evidence="4">The sequence shown here is derived from an EMBL/GenBank/DDBJ whole genome shotgun (WGS) entry which is preliminary data.</text>
</comment>
<dbReference type="Gene3D" id="3.30.1150.10">
    <property type="match status" value="1"/>
</dbReference>
<accession>A0ABP8H163</accession>
<evidence type="ECO:0000313" key="4">
    <source>
        <dbReference type="EMBL" id="GAA4332508.1"/>
    </source>
</evidence>
<dbReference type="Pfam" id="PF03544">
    <property type="entry name" value="TonB_C"/>
    <property type="match status" value="1"/>
</dbReference>
<proteinExistence type="predicted"/>
<feature type="domain" description="TonB C-terminal" evidence="3">
    <location>
        <begin position="361"/>
        <end position="422"/>
    </location>
</feature>
<dbReference type="Pfam" id="PF13715">
    <property type="entry name" value="CarbopepD_reg_2"/>
    <property type="match status" value="1"/>
</dbReference>
<sequence length="426" mass="46527">MNKRTDISQRISQYLNGELDARAMHQLEREALHDPFLADAIEGYEKAATDQQTNLNDIQARLQQRLNPPVKRLIPWKVISIAASVLVVLTVGILVLNKDTKQSAQKPKIALAEKAQQTPPPPVDLQKKPDSATNDEVIIEAEPPAQAYIPTRYRAKKFAPPVVKESVPLFDKSGNKSDTTNALEEMVVMGYATQKKESTTSAVTTIKPSDVTVEKAAPALNNTLQGRVAGLSVSPADKNKIATPITGTVVDEQGAPIPGATVKVANSNSVSQTNAQGKFTLPVVPNQSVLDIAFIGFESKRVKVKNLDTLMIAMVEDKRALQEVVVSGYSRPKKPIKSAHPEVGWKEFNKYIGETAESPDGQQGTVKLSFIVEPDGDLSEFKILKSVSPKTDQQAIDLVQEGPKWIGELNGEPKEIKLSIKFRKTE</sequence>
<dbReference type="RefSeq" id="WP_345212831.1">
    <property type="nucleotide sequence ID" value="NZ_BAABFT010000012.1"/>
</dbReference>
<gene>
    <name evidence="4" type="ORF">GCM10023149_38820</name>
</gene>
<protein>
    <submittedName>
        <fullName evidence="4">Carboxypeptidase-like regulatory domain-containing protein</fullName>
    </submittedName>
</protein>